<keyword evidence="1" id="KW-0812">Transmembrane</keyword>
<sequence>MQGEYLAHVDRGKVSTAERLNVGILVVSVVVTALFCWLAVWAAGEGFGWFTVTIAVVGAAAAAASAVLAHRRRRALGLLVAGDGVALAISDAGVRLAGAPLVTWSEVVFVGVADDRARTGRIQRLPLIGPIARTTVRAGSPTLLCELGVRDGEALRAAFRGAKGSERVTLFDEFDGRRRGLVPLMLDAVLDDASAHQAAGILIREAERRGIPARSFDRVFTYISWRGPMLDRKWPVEKGANA</sequence>
<feature type="transmembrane region" description="Helical" evidence="1">
    <location>
        <begin position="47"/>
        <end position="69"/>
    </location>
</feature>
<name>A0AAU7WB87_9MICO</name>
<keyword evidence="1" id="KW-1133">Transmembrane helix</keyword>
<evidence type="ECO:0000313" key="2">
    <source>
        <dbReference type="EMBL" id="XBX83121.1"/>
    </source>
</evidence>
<dbReference type="RefSeq" id="WP_350349137.1">
    <property type="nucleotide sequence ID" value="NZ_CP158374.1"/>
</dbReference>
<accession>A0AAU7WB87</accession>
<dbReference type="EMBL" id="CP158374">
    <property type="protein sequence ID" value="XBX83121.1"/>
    <property type="molecule type" value="Genomic_DNA"/>
</dbReference>
<gene>
    <name evidence="2" type="ORF">ABIQ69_04145</name>
</gene>
<feature type="transmembrane region" description="Helical" evidence="1">
    <location>
        <begin position="20"/>
        <end position="41"/>
    </location>
</feature>
<protein>
    <submittedName>
        <fullName evidence="2">Uncharacterized protein</fullName>
    </submittedName>
</protein>
<reference evidence="2" key="1">
    <citation type="submission" date="2024-05" db="EMBL/GenBank/DDBJ databases">
        <authorList>
            <person name="Yu L."/>
        </authorList>
    </citation>
    <scope>NUCLEOTIDE SEQUENCE</scope>
    <source>
        <strain evidence="2">G08B096</strain>
    </source>
</reference>
<dbReference type="AlphaFoldDB" id="A0AAU7WB87"/>
<evidence type="ECO:0000256" key="1">
    <source>
        <dbReference type="SAM" id="Phobius"/>
    </source>
</evidence>
<proteinExistence type="predicted"/>
<keyword evidence="1" id="KW-0472">Membrane</keyword>
<organism evidence="2">
    <name type="scientific">Agromyces sp. G08B096</name>
    <dbReference type="NCBI Taxonomy" id="3156399"/>
    <lineage>
        <taxon>Bacteria</taxon>
        <taxon>Bacillati</taxon>
        <taxon>Actinomycetota</taxon>
        <taxon>Actinomycetes</taxon>
        <taxon>Micrococcales</taxon>
        <taxon>Microbacteriaceae</taxon>
        <taxon>Agromyces</taxon>
    </lineage>
</organism>